<accession>A0A0F8Y1B7</accession>
<dbReference type="EMBL" id="LAZR01070345">
    <property type="protein sequence ID" value="KKK42161.1"/>
    <property type="molecule type" value="Genomic_DNA"/>
</dbReference>
<proteinExistence type="predicted"/>
<evidence type="ECO:0000313" key="1">
    <source>
        <dbReference type="EMBL" id="KKK42161.1"/>
    </source>
</evidence>
<dbReference type="AlphaFoldDB" id="A0A0F8Y1B7"/>
<protein>
    <submittedName>
        <fullName evidence="1">Uncharacterized protein</fullName>
    </submittedName>
</protein>
<sequence length="80" mass="9261">IKNIILFIYKKLGKSQIIFWHIISVPLMVKCKACGKDFFSEFQMIDTSFLHKPVLAQNIMQDCPGCGKSATYTKEDHFFQ</sequence>
<feature type="non-terminal residue" evidence="1">
    <location>
        <position position="1"/>
    </location>
</feature>
<name>A0A0F8Y1B7_9ZZZZ</name>
<gene>
    <name evidence="1" type="ORF">LCGC14_2272030</name>
</gene>
<comment type="caution">
    <text evidence="1">The sequence shown here is derived from an EMBL/GenBank/DDBJ whole genome shotgun (WGS) entry which is preliminary data.</text>
</comment>
<organism evidence="1">
    <name type="scientific">marine sediment metagenome</name>
    <dbReference type="NCBI Taxonomy" id="412755"/>
    <lineage>
        <taxon>unclassified sequences</taxon>
        <taxon>metagenomes</taxon>
        <taxon>ecological metagenomes</taxon>
    </lineage>
</organism>
<reference evidence="1" key="1">
    <citation type="journal article" date="2015" name="Nature">
        <title>Complex archaea that bridge the gap between prokaryotes and eukaryotes.</title>
        <authorList>
            <person name="Spang A."/>
            <person name="Saw J.H."/>
            <person name="Jorgensen S.L."/>
            <person name="Zaremba-Niedzwiedzka K."/>
            <person name="Martijn J."/>
            <person name="Lind A.E."/>
            <person name="van Eijk R."/>
            <person name="Schleper C."/>
            <person name="Guy L."/>
            <person name="Ettema T.J."/>
        </authorList>
    </citation>
    <scope>NUCLEOTIDE SEQUENCE</scope>
</reference>